<dbReference type="PANTHER" id="PTHR24198">
    <property type="entry name" value="ANKYRIN REPEAT AND PROTEIN KINASE DOMAIN-CONTAINING PROTEIN"/>
    <property type="match status" value="1"/>
</dbReference>
<dbReference type="PROSITE" id="PS50297">
    <property type="entry name" value="ANK_REP_REGION"/>
    <property type="match status" value="2"/>
</dbReference>
<dbReference type="InterPro" id="IPR002110">
    <property type="entry name" value="Ankyrin_rpt"/>
</dbReference>
<evidence type="ECO:0000256" key="1">
    <source>
        <dbReference type="ARBA" id="ARBA00022737"/>
    </source>
</evidence>
<accession>A0ABN8LF49</accession>
<sequence>MLLQNDGDPSLKANDGFSLVHCALKGGNTSIINELLSRGLEADSRSNDYSTPLMAAAIGDKQNIFQMLIQKGADPSLKANNKEFSMLHSAAQGGNTPIINKLLSLGLDIDSRDDIGVTPLMIAAY</sequence>
<evidence type="ECO:0008006" key="6">
    <source>
        <dbReference type="Google" id="ProtNLM"/>
    </source>
</evidence>
<keyword evidence="5" id="KW-1185">Reference proteome</keyword>
<dbReference type="PROSITE" id="PS50088">
    <property type="entry name" value="ANK_REPEAT"/>
    <property type="match status" value="3"/>
</dbReference>
<feature type="repeat" description="ANK" evidence="3">
    <location>
        <begin position="82"/>
        <end position="114"/>
    </location>
</feature>
<dbReference type="SMART" id="SM00248">
    <property type="entry name" value="ANK"/>
    <property type="match status" value="3"/>
</dbReference>
<keyword evidence="2 3" id="KW-0040">ANK repeat</keyword>
<reference evidence="4 5" key="1">
    <citation type="submission" date="2022-05" db="EMBL/GenBank/DDBJ databases">
        <authorList>
            <consortium name="Genoscope - CEA"/>
            <person name="William W."/>
        </authorList>
    </citation>
    <scope>NUCLEOTIDE SEQUENCE [LARGE SCALE GENOMIC DNA]</scope>
</reference>
<name>A0ABN8LF49_9CNID</name>
<dbReference type="SUPFAM" id="SSF48403">
    <property type="entry name" value="Ankyrin repeat"/>
    <property type="match status" value="1"/>
</dbReference>
<dbReference type="Gene3D" id="1.25.40.20">
    <property type="entry name" value="Ankyrin repeat-containing domain"/>
    <property type="match status" value="1"/>
</dbReference>
<dbReference type="PANTHER" id="PTHR24198:SF165">
    <property type="entry name" value="ANKYRIN REPEAT-CONTAINING PROTEIN-RELATED"/>
    <property type="match status" value="1"/>
</dbReference>
<dbReference type="Proteomes" id="UP001159427">
    <property type="component" value="Unassembled WGS sequence"/>
</dbReference>
<feature type="repeat" description="ANK" evidence="3">
    <location>
        <begin position="48"/>
        <end position="80"/>
    </location>
</feature>
<evidence type="ECO:0000313" key="5">
    <source>
        <dbReference type="Proteomes" id="UP001159427"/>
    </source>
</evidence>
<organism evidence="4 5">
    <name type="scientific">Porites evermanni</name>
    <dbReference type="NCBI Taxonomy" id="104178"/>
    <lineage>
        <taxon>Eukaryota</taxon>
        <taxon>Metazoa</taxon>
        <taxon>Cnidaria</taxon>
        <taxon>Anthozoa</taxon>
        <taxon>Hexacorallia</taxon>
        <taxon>Scleractinia</taxon>
        <taxon>Fungiina</taxon>
        <taxon>Poritidae</taxon>
        <taxon>Porites</taxon>
    </lineage>
</organism>
<evidence type="ECO:0000256" key="2">
    <source>
        <dbReference type="ARBA" id="ARBA00023043"/>
    </source>
</evidence>
<keyword evidence="1" id="KW-0677">Repeat</keyword>
<proteinExistence type="predicted"/>
<dbReference type="EMBL" id="CALNXI010000008">
    <property type="protein sequence ID" value="CAH3014266.1"/>
    <property type="molecule type" value="Genomic_DNA"/>
</dbReference>
<evidence type="ECO:0000313" key="4">
    <source>
        <dbReference type="EMBL" id="CAH3014266.1"/>
    </source>
</evidence>
<dbReference type="Pfam" id="PF12796">
    <property type="entry name" value="Ank_2"/>
    <property type="match status" value="1"/>
</dbReference>
<feature type="repeat" description="ANK" evidence="3">
    <location>
        <begin position="15"/>
        <end position="47"/>
    </location>
</feature>
<gene>
    <name evidence="4" type="ORF">PEVE_00041696</name>
</gene>
<comment type="caution">
    <text evidence="4">The sequence shown here is derived from an EMBL/GenBank/DDBJ whole genome shotgun (WGS) entry which is preliminary data.</text>
</comment>
<protein>
    <recommendedName>
        <fullName evidence="6">Ankyrin repeat protein</fullName>
    </recommendedName>
</protein>
<dbReference type="Pfam" id="PF13637">
    <property type="entry name" value="Ank_4"/>
    <property type="match status" value="1"/>
</dbReference>
<evidence type="ECO:0000256" key="3">
    <source>
        <dbReference type="PROSITE-ProRule" id="PRU00023"/>
    </source>
</evidence>
<dbReference type="InterPro" id="IPR036770">
    <property type="entry name" value="Ankyrin_rpt-contain_sf"/>
</dbReference>